<accession>A0A1X7SM41</accession>
<feature type="transmembrane region" description="Helical" evidence="3">
    <location>
        <begin position="114"/>
        <end position="139"/>
    </location>
</feature>
<name>A0A1X7SM41_AMPQE</name>
<keyword evidence="3" id="KW-1133">Transmembrane helix</keyword>
<sequence>MMEVQRRIEQNGARPIQTPERTSTMSRSYYITRNTPLNVICELEKKLLNAFHEWIKAREQTIRIYREVAEKLQRAHHDVNISRITGSSVSVVGGVMSIIGFVLTPFTAGAALPIAITGITLSSLGGATAGGASVADIVIEKKKIEEAQRIYNKDQSSFENLLEIIKEFESNVGKVDQRCPDVENNAEEFASITTQLFTSTLRTGNLSLRIAELAMGGSMEFGALAFRVGGAAARGVAGAAIALNVISVPIDIAEIIQSSTSLTNGSKTRVVTKLLDYANKLEEQKESVKKDIGIECM</sequence>
<dbReference type="PANTHER" id="PTHR14096:SF28">
    <property type="entry name" value="APOLIPOPROTEIN L, 1-RELATED"/>
    <property type="match status" value="1"/>
</dbReference>
<dbReference type="GO" id="GO:0016020">
    <property type="term" value="C:membrane"/>
    <property type="evidence" value="ECO:0007669"/>
    <property type="project" value="TreeGrafter"/>
</dbReference>
<gene>
    <name evidence="4" type="primary">105316079</name>
</gene>
<dbReference type="EnsemblMetazoa" id="Aqu2.1.03177_001">
    <property type="protein sequence ID" value="Aqu2.1.03177_001"/>
    <property type="gene ID" value="Aqu2.1.03177"/>
</dbReference>
<keyword evidence="3" id="KW-0812">Transmembrane</keyword>
<dbReference type="GO" id="GO:0042157">
    <property type="term" value="P:lipoprotein metabolic process"/>
    <property type="evidence" value="ECO:0007669"/>
    <property type="project" value="InterPro"/>
</dbReference>
<dbReference type="PANTHER" id="PTHR14096">
    <property type="entry name" value="APOLIPOPROTEIN L"/>
    <property type="match status" value="1"/>
</dbReference>
<organism evidence="4">
    <name type="scientific">Amphimedon queenslandica</name>
    <name type="common">Sponge</name>
    <dbReference type="NCBI Taxonomy" id="400682"/>
    <lineage>
        <taxon>Eukaryota</taxon>
        <taxon>Metazoa</taxon>
        <taxon>Porifera</taxon>
        <taxon>Demospongiae</taxon>
        <taxon>Heteroscleromorpha</taxon>
        <taxon>Haplosclerida</taxon>
        <taxon>Niphatidae</taxon>
        <taxon>Amphimedon</taxon>
    </lineage>
</organism>
<comment type="similarity">
    <text evidence="1">Belongs to the apolipoprotein L family.</text>
</comment>
<evidence type="ECO:0000256" key="1">
    <source>
        <dbReference type="ARBA" id="ARBA00010090"/>
    </source>
</evidence>
<feature type="transmembrane region" description="Helical" evidence="3">
    <location>
        <begin position="89"/>
        <end position="108"/>
    </location>
</feature>
<feature type="region of interest" description="Disordered" evidence="2">
    <location>
        <begin position="1"/>
        <end position="24"/>
    </location>
</feature>
<evidence type="ECO:0000256" key="3">
    <source>
        <dbReference type="SAM" id="Phobius"/>
    </source>
</evidence>
<evidence type="ECO:0000313" key="4">
    <source>
        <dbReference type="EnsemblMetazoa" id="Aqu2.1.03177_001"/>
    </source>
</evidence>
<dbReference type="KEGG" id="aqu:105316079"/>
<keyword evidence="5" id="KW-1185">Reference proteome</keyword>
<evidence type="ECO:0000256" key="2">
    <source>
        <dbReference type="SAM" id="MobiDB-lite"/>
    </source>
</evidence>
<dbReference type="eggNOG" id="ENOG502RZGU">
    <property type="taxonomic scope" value="Eukaryota"/>
</dbReference>
<evidence type="ECO:0000313" key="5">
    <source>
        <dbReference type="Proteomes" id="UP000007879"/>
    </source>
</evidence>
<keyword evidence="3" id="KW-0472">Membrane</keyword>
<dbReference type="Pfam" id="PF05461">
    <property type="entry name" value="ApoL"/>
    <property type="match status" value="1"/>
</dbReference>
<reference evidence="4" key="2">
    <citation type="submission" date="2017-05" db="UniProtKB">
        <authorList>
            <consortium name="EnsemblMetazoa"/>
        </authorList>
    </citation>
    <scope>IDENTIFICATION</scope>
</reference>
<reference evidence="5" key="1">
    <citation type="journal article" date="2010" name="Nature">
        <title>The Amphimedon queenslandica genome and the evolution of animal complexity.</title>
        <authorList>
            <person name="Srivastava M."/>
            <person name="Simakov O."/>
            <person name="Chapman J."/>
            <person name="Fahey B."/>
            <person name="Gauthier M.E."/>
            <person name="Mitros T."/>
            <person name="Richards G.S."/>
            <person name="Conaco C."/>
            <person name="Dacre M."/>
            <person name="Hellsten U."/>
            <person name="Larroux C."/>
            <person name="Putnam N.H."/>
            <person name="Stanke M."/>
            <person name="Adamska M."/>
            <person name="Darling A."/>
            <person name="Degnan S.M."/>
            <person name="Oakley T.H."/>
            <person name="Plachetzki D.C."/>
            <person name="Zhai Y."/>
            <person name="Adamski M."/>
            <person name="Calcino A."/>
            <person name="Cummins S.F."/>
            <person name="Goodstein D.M."/>
            <person name="Harris C."/>
            <person name="Jackson D.J."/>
            <person name="Leys S.P."/>
            <person name="Shu S."/>
            <person name="Woodcroft B.J."/>
            <person name="Vervoort M."/>
            <person name="Kosik K.S."/>
            <person name="Manning G."/>
            <person name="Degnan B.M."/>
            <person name="Rokhsar D.S."/>
        </authorList>
    </citation>
    <scope>NUCLEOTIDE SEQUENCE [LARGE SCALE GENOMIC DNA]</scope>
</reference>
<protein>
    <recommendedName>
        <fullName evidence="6">Apolipoprotein L3</fullName>
    </recommendedName>
</protein>
<dbReference type="EnsemblMetazoa" id="XM_011410882.2">
    <property type="protein sequence ID" value="XP_011409184.2"/>
    <property type="gene ID" value="LOC105316079"/>
</dbReference>
<dbReference type="GO" id="GO:0006869">
    <property type="term" value="P:lipid transport"/>
    <property type="evidence" value="ECO:0007669"/>
    <property type="project" value="InterPro"/>
</dbReference>
<dbReference type="GO" id="GO:0005576">
    <property type="term" value="C:extracellular region"/>
    <property type="evidence" value="ECO:0007669"/>
    <property type="project" value="InterPro"/>
</dbReference>
<dbReference type="GO" id="GO:0008289">
    <property type="term" value="F:lipid binding"/>
    <property type="evidence" value="ECO:0007669"/>
    <property type="project" value="InterPro"/>
</dbReference>
<evidence type="ECO:0008006" key="6">
    <source>
        <dbReference type="Google" id="ProtNLM"/>
    </source>
</evidence>
<dbReference type="AlphaFoldDB" id="A0A1X7SM41"/>
<proteinExistence type="inferred from homology"/>
<dbReference type="InterPro" id="IPR008405">
    <property type="entry name" value="ApoL"/>
</dbReference>
<dbReference type="InParanoid" id="A0A1X7SM41"/>
<dbReference type="Proteomes" id="UP000007879">
    <property type="component" value="Unassembled WGS sequence"/>
</dbReference>